<dbReference type="AlphaFoldDB" id="A0A3N0YTG6"/>
<dbReference type="Proteomes" id="UP000281406">
    <property type="component" value="Unassembled WGS sequence"/>
</dbReference>
<organism evidence="1 2">
    <name type="scientific">Anabarilius grahami</name>
    <name type="common">Kanglang fish</name>
    <name type="synonym">Barilius grahami</name>
    <dbReference type="NCBI Taxonomy" id="495550"/>
    <lineage>
        <taxon>Eukaryota</taxon>
        <taxon>Metazoa</taxon>
        <taxon>Chordata</taxon>
        <taxon>Craniata</taxon>
        <taxon>Vertebrata</taxon>
        <taxon>Euteleostomi</taxon>
        <taxon>Actinopterygii</taxon>
        <taxon>Neopterygii</taxon>
        <taxon>Teleostei</taxon>
        <taxon>Ostariophysi</taxon>
        <taxon>Cypriniformes</taxon>
        <taxon>Xenocyprididae</taxon>
        <taxon>Xenocypridinae</taxon>
        <taxon>Xenocypridinae incertae sedis</taxon>
        <taxon>Anabarilius</taxon>
    </lineage>
</organism>
<evidence type="ECO:0000313" key="1">
    <source>
        <dbReference type="EMBL" id="ROL49484.1"/>
    </source>
</evidence>
<proteinExistence type="predicted"/>
<accession>A0A3N0YTG6</accession>
<keyword evidence="2" id="KW-1185">Reference proteome</keyword>
<sequence>MVERFVAQDKKNCPCGDMLSLDLCCFCELSGGDRARGEGDVPKPSAAVVIIHTYPADSTPWQGYLSRPCHREKASSANVLNNYHMPKYQGALFSPVLRV</sequence>
<protein>
    <submittedName>
        <fullName evidence="1">Uncharacterized protein</fullName>
    </submittedName>
</protein>
<comment type="caution">
    <text evidence="1">The sequence shown here is derived from an EMBL/GenBank/DDBJ whole genome shotgun (WGS) entry which is preliminary data.</text>
</comment>
<reference evidence="1 2" key="1">
    <citation type="submission" date="2018-10" db="EMBL/GenBank/DDBJ databases">
        <title>Genome assembly for a Yunnan-Guizhou Plateau 3E fish, Anabarilius grahami (Regan), and its evolutionary and genetic applications.</title>
        <authorList>
            <person name="Jiang W."/>
        </authorList>
    </citation>
    <scope>NUCLEOTIDE SEQUENCE [LARGE SCALE GENOMIC DNA]</scope>
    <source>
        <strain evidence="1">AG-KIZ</strain>
        <tissue evidence="1">Muscle</tissue>
    </source>
</reference>
<gene>
    <name evidence="1" type="ORF">DPX16_15810</name>
</gene>
<evidence type="ECO:0000313" key="2">
    <source>
        <dbReference type="Proteomes" id="UP000281406"/>
    </source>
</evidence>
<name>A0A3N0YTG6_ANAGA</name>
<dbReference type="EMBL" id="RJVU01026577">
    <property type="protein sequence ID" value="ROL49484.1"/>
    <property type="molecule type" value="Genomic_DNA"/>
</dbReference>